<dbReference type="RefSeq" id="XP_048140786.1">
    <property type="nucleotide sequence ID" value="XM_048284829.1"/>
</dbReference>
<gene>
    <name evidence="3" type="primary">LOC115742886</name>
</gene>
<accession>A0ABM3HW22</accession>
<dbReference type="PROSITE" id="PS50297">
    <property type="entry name" value="ANK_REP_REGION"/>
    <property type="match status" value="2"/>
</dbReference>
<name>A0ABM3HW22_9MYRT</name>
<reference evidence="3" key="1">
    <citation type="submission" date="2025-08" db="UniProtKB">
        <authorList>
            <consortium name="RefSeq"/>
        </authorList>
    </citation>
    <scope>IDENTIFICATION</scope>
    <source>
        <tissue evidence="3">Leaf</tissue>
    </source>
</reference>
<dbReference type="PROSITE" id="PS50088">
    <property type="entry name" value="ANK_REPEAT"/>
    <property type="match status" value="3"/>
</dbReference>
<organism evidence="2 3">
    <name type="scientific">Rhodamnia argentea</name>
    <dbReference type="NCBI Taxonomy" id="178133"/>
    <lineage>
        <taxon>Eukaryota</taxon>
        <taxon>Viridiplantae</taxon>
        <taxon>Streptophyta</taxon>
        <taxon>Embryophyta</taxon>
        <taxon>Tracheophyta</taxon>
        <taxon>Spermatophyta</taxon>
        <taxon>Magnoliopsida</taxon>
        <taxon>eudicotyledons</taxon>
        <taxon>Gunneridae</taxon>
        <taxon>Pentapetalae</taxon>
        <taxon>rosids</taxon>
        <taxon>malvids</taxon>
        <taxon>Myrtales</taxon>
        <taxon>Myrtaceae</taxon>
        <taxon>Myrtoideae</taxon>
        <taxon>Myrteae</taxon>
        <taxon>Australasian group</taxon>
        <taxon>Rhodamnia</taxon>
    </lineage>
</organism>
<dbReference type="Gene3D" id="1.25.40.20">
    <property type="entry name" value="Ankyrin repeat-containing domain"/>
    <property type="match status" value="1"/>
</dbReference>
<dbReference type="PANTHER" id="PTHR24128">
    <property type="entry name" value="HOMEOBOX PROTEIN WARIAI"/>
    <property type="match status" value="1"/>
</dbReference>
<dbReference type="SUPFAM" id="SSF48403">
    <property type="entry name" value="Ankyrin repeat"/>
    <property type="match status" value="1"/>
</dbReference>
<protein>
    <submittedName>
        <fullName evidence="3">Ankyrin repeat-containing protein BDA1-like</fullName>
    </submittedName>
</protein>
<dbReference type="PANTHER" id="PTHR24128:SF101">
    <property type="entry name" value="ANKYRIN REPEAT-CONTAINING PROTEIN BDA1-LIKE"/>
    <property type="match status" value="1"/>
</dbReference>
<feature type="repeat" description="ANK" evidence="1">
    <location>
        <begin position="104"/>
        <end position="136"/>
    </location>
</feature>
<keyword evidence="1" id="KW-0040">ANK repeat</keyword>
<evidence type="ECO:0000313" key="2">
    <source>
        <dbReference type="Proteomes" id="UP000827889"/>
    </source>
</evidence>
<dbReference type="Pfam" id="PF12796">
    <property type="entry name" value="Ank_2"/>
    <property type="match status" value="2"/>
</dbReference>
<sequence length="270" mass="30664">MDRRLYKAAAEGDAASLLDLLRDDPLILDRCLVWSYNETPLHVAAMLGHEKFVGEILDRKPELAGELDSQKFSPLHLATAKGHLGVVKKLLTVNADVCYARDKYGRNPLHIAAVKGRVDALKELVRERPDAARQRMEHGETILHLCVKHNNVEALKLLVESVGDDEFVNLKNDDGDTVLHLAAADRQTEEIGRKERIFRLRGHAPRPRLMRMPYHVSSLSTLYVNLQWLKFYKSRRYAGFACYSVKQPQNCSMPILDNLQDFLAMLSVKV</sequence>
<dbReference type="SMART" id="SM00248">
    <property type="entry name" value="ANK"/>
    <property type="match status" value="5"/>
</dbReference>
<feature type="repeat" description="ANK" evidence="1">
    <location>
        <begin position="70"/>
        <end position="102"/>
    </location>
</feature>
<feature type="repeat" description="ANK" evidence="1">
    <location>
        <begin position="138"/>
        <end position="170"/>
    </location>
</feature>
<keyword evidence="2" id="KW-1185">Reference proteome</keyword>
<dbReference type="InterPro" id="IPR036770">
    <property type="entry name" value="Ankyrin_rpt-contain_sf"/>
</dbReference>
<evidence type="ECO:0000256" key="1">
    <source>
        <dbReference type="PROSITE-ProRule" id="PRU00023"/>
    </source>
</evidence>
<dbReference type="Proteomes" id="UP000827889">
    <property type="component" value="Chromosome 9"/>
</dbReference>
<dbReference type="GeneID" id="115742886"/>
<evidence type="ECO:0000313" key="3">
    <source>
        <dbReference type="RefSeq" id="XP_048140786.1"/>
    </source>
</evidence>
<proteinExistence type="predicted"/>
<dbReference type="InterPro" id="IPR002110">
    <property type="entry name" value="Ankyrin_rpt"/>
</dbReference>